<dbReference type="PANTHER" id="PTHR31050">
    <property type="entry name" value="OS08G0413200 PROTEIN"/>
    <property type="match status" value="1"/>
</dbReference>
<proteinExistence type="predicted"/>
<dbReference type="EMBL" id="DF973218">
    <property type="protein sequence ID" value="GAU20759.1"/>
    <property type="molecule type" value="Genomic_DNA"/>
</dbReference>
<accession>A0A2Z6LQU9</accession>
<dbReference type="OrthoDB" id="647907at2759"/>
<reference evidence="2" key="1">
    <citation type="journal article" date="2017" name="Front. Plant Sci.">
        <title>Climate Clever Clovers: New Paradigm to Reduce the Environmental Footprint of Ruminants by Breeding Low Methanogenic Forages Utilizing Haplotype Variation.</title>
        <authorList>
            <person name="Kaur P."/>
            <person name="Appels R."/>
            <person name="Bayer P.E."/>
            <person name="Keeble-Gagnere G."/>
            <person name="Wang J."/>
            <person name="Hirakawa H."/>
            <person name="Shirasawa K."/>
            <person name="Vercoe P."/>
            <person name="Stefanova K."/>
            <person name="Durmic Z."/>
            <person name="Nichols P."/>
            <person name="Revell C."/>
            <person name="Isobe S.N."/>
            <person name="Edwards D."/>
            <person name="Erskine W."/>
        </authorList>
    </citation>
    <scope>NUCLEOTIDE SEQUENCE [LARGE SCALE GENOMIC DNA]</scope>
    <source>
        <strain evidence="2">cv. Daliak</strain>
    </source>
</reference>
<organism evidence="1 2">
    <name type="scientific">Trifolium subterraneum</name>
    <name type="common">Subterranean clover</name>
    <dbReference type="NCBI Taxonomy" id="3900"/>
    <lineage>
        <taxon>Eukaryota</taxon>
        <taxon>Viridiplantae</taxon>
        <taxon>Streptophyta</taxon>
        <taxon>Embryophyta</taxon>
        <taxon>Tracheophyta</taxon>
        <taxon>Spermatophyta</taxon>
        <taxon>Magnoliopsida</taxon>
        <taxon>eudicotyledons</taxon>
        <taxon>Gunneridae</taxon>
        <taxon>Pentapetalae</taxon>
        <taxon>rosids</taxon>
        <taxon>fabids</taxon>
        <taxon>Fabales</taxon>
        <taxon>Fabaceae</taxon>
        <taxon>Papilionoideae</taxon>
        <taxon>50 kb inversion clade</taxon>
        <taxon>NPAAA clade</taxon>
        <taxon>Hologalegina</taxon>
        <taxon>IRL clade</taxon>
        <taxon>Trifolieae</taxon>
        <taxon>Trifolium</taxon>
    </lineage>
</organism>
<protein>
    <submittedName>
        <fullName evidence="1">Uncharacterized protein</fullName>
    </submittedName>
</protein>
<dbReference type="PANTHER" id="PTHR31050:SF7">
    <property type="entry name" value="DUF1262 FAMILY PROTEIN"/>
    <property type="match status" value="1"/>
</dbReference>
<evidence type="ECO:0000313" key="2">
    <source>
        <dbReference type="Proteomes" id="UP000242715"/>
    </source>
</evidence>
<dbReference type="AlphaFoldDB" id="A0A2Z6LQU9"/>
<dbReference type="Pfam" id="PF06880">
    <property type="entry name" value="DUF1262"/>
    <property type="match status" value="1"/>
</dbReference>
<keyword evidence="2" id="KW-1185">Reference proteome</keyword>
<dbReference type="Proteomes" id="UP000242715">
    <property type="component" value="Unassembled WGS sequence"/>
</dbReference>
<dbReference type="InterPro" id="IPR010683">
    <property type="entry name" value="DUF1262"/>
</dbReference>
<evidence type="ECO:0000313" key="1">
    <source>
        <dbReference type="EMBL" id="GAU20759.1"/>
    </source>
</evidence>
<sequence length="702" mass="79631">MYATRLLSMYKRNPSALSDPPPSGPNSGYLVIFDEEAQTYSCFGLCMDDQISDFPFPQSKNLTISYSTGTGKNRRIRREEVMFLPVLNQPLSSNRYYVLRRKGKNQGQANTSSREEDMGTCLCCSFVKDAKPKPLEPFNDYQQVEIIKKRYGFQAKSIASDGIPPGVLREKGWRLYVSTPHNYHLEQALGSNDSLRSKLPNFVFPLSNDRSKSGSVVVGKWYCPFMFVNEGMKLKDQMKMSVFYELTLEQRWEKIFSKENSGEGNVLVDVVIQTEVAKVGRREAIWDENRLVDGVLWFKSVEDFGEETSVGLSLEVVKAMKWEQERFGWIAGNGKQVRGRPCSRNCFDCTDCDVIKSLEKNNNNNINNNNFRRHHRGKGRVVSKLATAKFEEKEYEVKECNDINLFVENGHETNYVLTAKTTNSNTDLPQHENEKHKVQKTNDNKELNSIKFVVDFEAGVTKKNGSYEHIVDTATETIDGSQPSLPDKLDDRSNQTKLKEVKVVAKQDASVEVDESKDEKKEADEVEQVRDVTRDCQQDEVVDFEINITKSAMVSNVINLEVQGKTVEEKEIHHTILCDGIGPRSLKILTDISPFSKSIDRKGRAKEIEMQSVEEIAMQELTKSPDCGRTAMALLRQAPPPKPPDKGKVGILATILVLNFYYDKRMSQYQADETLYQDGNSRSSSFEVGVTDVGGYFSILLF</sequence>
<name>A0A2Z6LQU9_TRISU</name>
<gene>
    <name evidence="1" type="ORF">TSUD_239530</name>
</gene>